<sequence>MSRIRIRHTTGYRYKAPAVASYNEARMLPSTSDGQFVIYSNLDVRPSTSVNTYEDYWGTTVTSFDVLSPHTELQLTATSLVEVRPRLTGGHDITWEQLAKVSKRATPYVEQLGQTDRTRPLDDLVETARRFVDETETPGEAAAAIARYVGEEMQYMSGVTHVHTNAHEAWAKRKGVCQDIAHVTIGALRAVGIPAKYVSGYLHPKPNAQIGETVVGESHAWVEWFTGDWTAWDPTNLIDIGERHVKVGYGRDYADVAPLRGVYAGAGGSELFVTVEITKES</sequence>
<organism evidence="2 3">
    <name type="scientific">Agrococcus jejuensis</name>
    <dbReference type="NCBI Taxonomy" id="399736"/>
    <lineage>
        <taxon>Bacteria</taxon>
        <taxon>Bacillati</taxon>
        <taxon>Actinomycetota</taxon>
        <taxon>Actinomycetes</taxon>
        <taxon>Micrococcales</taxon>
        <taxon>Microbacteriaceae</taxon>
        <taxon>Agrococcus</taxon>
    </lineage>
</organism>
<feature type="domain" description="Transglutaminase-like" evidence="1">
    <location>
        <begin position="169"/>
        <end position="236"/>
    </location>
</feature>
<dbReference type="Proteomes" id="UP000198822">
    <property type="component" value="Chromosome I"/>
</dbReference>
<dbReference type="SUPFAM" id="SSF54001">
    <property type="entry name" value="Cysteine proteinases"/>
    <property type="match status" value="1"/>
</dbReference>
<dbReference type="InterPro" id="IPR038765">
    <property type="entry name" value="Papain-like_cys_pep_sf"/>
</dbReference>
<evidence type="ECO:0000313" key="2">
    <source>
        <dbReference type="EMBL" id="SDH46432.1"/>
    </source>
</evidence>
<accession>A0A1G8CM49</accession>
<gene>
    <name evidence="2" type="ORF">SAMN04489720_1336</name>
</gene>
<dbReference type="AlphaFoldDB" id="A0A1G8CM49"/>
<dbReference type="OrthoDB" id="9804023at2"/>
<dbReference type="PANTHER" id="PTHR33490:SF6">
    <property type="entry name" value="SLL1049 PROTEIN"/>
    <property type="match status" value="1"/>
</dbReference>
<reference evidence="3" key="1">
    <citation type="submission" date="2016-10" db="EMBL/GenBank/DDBJ databases">
        <authorList>
            <person name="Varghese N."/>
            <person name="Submissions S."/>
        </authorList>
    </citation>
    <scope>NUCLEOTIDE SEQUENCE [LARGE SCALE GENOMIC DNA]</scope>
    <source>
        <strain evidence="3">DSM 22002</strain>
    </source>
</reference>
<dbReference type="GO" id="GO:0008233">
    <property type="term" value="F:peptidase activity"/>
    <property type="evidence" value="ECO:0007669"/>
    <property type="project" value="UniProtKB-KW"/>
</dbReference>
<dbReference type="GO" id="GO:0006508">
    <property type="term" value="P:proteolysis"/>
    <property type="evidence" value="ECO:0007669"/>
    <property type="project" value="UniProtKB-KW"/>
</dbReference>
<dbReference type="EMBL" id="LT629695">
    <property type="protein sequence ID" value="SDH46432.1"/>
    <property type="molecule type" value="Genomic_DNA"/>
</dbReference>
<dbReference type="PANTHER" id="PTHR33490">
    <property type="entry name" value="BLR5614 PROTEIN-RELATED"/>
    <property type="match status" value="1"/>
</dbReference>
<dbReference type="RefSeq" id="WP_092503561.1">
    <property type="nucleotide sequence ID" value="NZ_LT629695.1"/>
</dbReference>
<protein>
    <submittedName>
        <fullName evidence="2">Transglutaminase-like enzyme, putative cysteine protease</fullName>
    </submittedName>
</protein>
<evidence type="ECO:0000313" key="3">
    <source>
        <dbReference type="Proteomes" id="UP000198822"/>
    </source>
</evidence>
<dbReference type="InterPro" id="IPR013589">
    <property type="entry name" value="Bac_transglu_N"/>
</dbReference>
<dbReference type="InterPro" id="IPR002931">
    <property type="entry name" value="Transglutaminase-like"/>
</dbReference>
<dbReference type="SMART" id="SM00460">
    <property type="entry name" value="TGc"/>
    <property type="match status" value="1"/>
</dbReference>
<keyword evidence="2" id="KW-0378">Hydrolase</keyword>
<dbReference type="Pfam" id="PF08379">
    <property type="entry name" value="Bact_transglu_N"/>
    <property type="match status" value="1"/>
</dbReference>
<keyword evidence="2" id="KW-0645">Protease</keyword>
<name>A0A1G8CM49_9MICO</name>
<keyword evidence="3" id="KW-1185">Reference proteome</keyword>
<dbReference type="Gene3D" id="3.10.620.30">
    <property type="match status" value="1"/>
</dbReference>
<proteinExistence type="predicted"/>
<dbReference type="Pfam" id="PF01841">
    <property type="entry name" value="Transglut_core"/>
    <property type="match status" value="1"/>
</dbReference>
<evidence type="ECO:0000259" key="1">
    <source>
        <dbReference type="SMART" id="SM00460"/>
    </source>
</evidence>
<dbReference type="STRING" id="399736.SAMN04489720_1336"/>